<evidence type="ECO:0000256" key="1">
    <source>
        <dbReference type="SAM" id="MobiDB-lite"/>
    </source>
</evidence>
<dbReference type="Proteomes" id="UP000311382">
    <property type="component" value="Unassembled WGS sequence"/>
</dbReference>
<dbReference type="OrthoDB" id="2527297at2759"/>
<organism evidence="2 3">
    <name type="scientific">Rhodotorula diobovata</name>
    <dbReference type="NCBI Taxonomy" id="5288"/>
    <lineage>
        <taxon>Eukaryota</taxon>
        <taxon>Fungi</taxon>
        <taxon>Dikarya</taxon>
        <taxon>Basidiomycota</taxon>
        <taxon>Pucciniomycotina</taxon>
        <taxon>Microbotryomycetes</taxon>
        <taxon>Sporidiobolales</taxon>
        <taxon>Sporidiobolaceae</taxon>
        <taxon>Rhodotorula</taxon>
    </lineage>
</organism>
<dbReference type="AlphaFoldDB" id="A0A5C5G2P3"/>
<accession>A0A5C5G2P3</accession>
<proteinExistence type="predicted"/>
<gene>
    <name evidence="2" type="ORF">DMC30DRAFT_389869</name>
</gene>
<comment type="caution">
    <text evidence="2">The sequence shown here is derived from an EMBL/GenBank/DDBJ whole genome shotgun (WGS) entry which is preliminary data.</text>
</comment>
<reference evidence="2 3" key="1">
    <citation type="submission" date="2019-03" db="EMBL/GenBank/DDBJ databases">
        <title>Rhodosporidium diobovatum UCD-FST 08-225 genome sequencing, assembly, and annotation.</title>
        <authorList>
            <person name="Fakankun I.U."/>
            <person name="Fristensky B."/>
            <person name="Levin D.B."/>
        </authorList>
    </citation>
    <scope>NUCLEOTIDE SEQUENCE [LARGE SCALE GENOMIC DNA]</scope>
    <source>
        <strain evidence="2 3">UCD-FST 08-225</strain>
    </source>
</reference>
<keyword evidence="3" id="KW-1185">Reference proteome</keyword>
<evidence type="ECO:0000313" key="3">
    <source>
        <dbReference type="Proteomes" id="UP000311382"/>
    </source>
</evidence>
<dbReference type="EMBL" id="SOZI01000012">
    <property type="protein sequence ID" value="TNY23398.1"/>
    <property type="molecule type" value="Genomic_DNA"/>
</dbReference>
<name>A0A5C5G2P3_9BASI</name>
<feature type="compositionally biased region" description="Low complexity" evidence="1">
    <location>
        <begin position="98"/>
        <end position="113"/>
    </location>
</feature>
<evidence type="ECO:0000313" key="2">
    <source>
        <dbReference type="EMBL" id="TNY23398.1"/>
    </source>
</evidence>
<feature type="region of interest" description="Disordered" evidence="1">
    <location>
        <begin position="84"/>
        <end position="113"/>
    </location>
</feature>
<protein>
    <submittedName>
        <fullName evidence="2">Uncharacterized protein</fullName>
    </submittedName>
</protein>
<sequence length="113" mass="12296">MILKSVLTALLWALCLFAWYVGQLPSWTFLQFRQANCFKSTSLVVWLYSVSPTDEHSTRATVLIVTYVGSLPLCLLHPSQPRADKAMAIPPHPHARRSPSSGSSSSASGPTGP</sequence>